<dbReference type="Proteomes" id="UP001244427">
    <property type="component" value="Unassembled WGS sequence"/>
</dbReference>
<organism evidence="2 3">
    <name type="scientific">Microbacterium natoriense</name>
    <dbReference type="NCBI Taxonomy" id="284570"/>
    <lineage>
        <taxon>Bacteria</taxon>
        <taxon>Bacillati</taxon>
        <taxon>Actinomycetota</taxon>
        <taxon>Actinomycetes</taxon>
        <taxon>Micrococcales</taxon>
        <taxon>Microbacteriaceae</taxon>
        <taxon>Microbacterium</taxon>
    </lineage>
</organism>
<keyword evidence="1" id="KW-0812">Transmembrane</keyword>
<protein>
    <submittedName>
        <fullName evidence="2">Uncharacterized protein</fullName>
    </submittedName>
</protein>
<name>A0AAW8F115_9MICO</name>
<dbReference type="AlphaFoldDB" id="A0AAW8F115"/>
<evidence type="ECO:0000313" key="3">
    <source>
        <dbReference type="Proteomes" id="UP001244427"/>
    </source>
</evidence>
<keyword evidence="1" id="KW-0472">Membrane</keyword>
<proteinExistence type="predicted"/>
<sequence length="69" mass="7797">MALSAFFFTLFLNVVFWSVVAVLLLSAAFAVVWLITAVILGVLETRRMRLEPETEHDVDVEDLFNISPL</sequence>
<evidence type="ECO:0000256" key="1">
    <source>
        <dbReference type="SAM" id="Phobius"/>
    </source>
</evidence>
<comment type="caution">
    <text evidence="2">The sequence shown here is derived from an EMBL/GenBank/DDBJ whole genome shotgun (WGS) entry which is preliminary data.</text>
</comment>
<feature type="transmembrane region" description="Helical" evidence="1">
    <location>
        <begin position="15"/>
        <end position="43"/>
    </location>
</feature>
<keyword evidence="3" id="KW-1185">Reference proteome</keyword>
<evidence type="ECO:0000313" key="2">
    <source>
        <dbReference type="EMBL" id="MDQ0649470.1"/>
    </source>
</evidence>
<dbReference type="EMBL" id="JAUSXV010000001">
    <property type="protein sequence ID" value="MDQ0649470.1"/>
    <property type="molecule type" value="Genomic_DNA"/>
</dbReference>
<reference evidence="2 3" key="1">
    <citation type="submission" date="2023-07" db="EMBL/GenBank/DDBJ databases">
        <title>Comparative genomics of wheat-associated soil bacteria to identify genetic determinants of phenazine resistance.</title>
        <authorList>
            <person name="Mouncey N."/>
        </authorList>
    </citation>
    <scope>NUCLEOTIDE SEQUENCE [LARGE SCALE GENOMIC DNA]</scope>
    <source>
        <strain evidence="2 3">W4I9-1</strain>
    </source>
</reference>
<gene>
    <name evidence="2" type="ORF">QFZ53_003666</name>
</gene>
<dbReference type="RefSeq" id="WP_307298821.1">
    <property type="nucleotide sequence ID" value="NZ_JAUSXV010000001.1"/>
</dbReference>
<accession>A0AAW8F115</accession>
<keyword evidence="1" id="KW-1133">Transmembrane helix</keyword>